<dbReference type="InterPro" id="IPR024072">
    <property type="entry name" value="DHFR-like_dom_sf"/>
</dbReference>
<dbReference type="Proteomes" id="UP000766570">
    <property type="component" value="Unassembled WGS sequence"/>
</dbReference>
<organism evidence="2 3">
    <name type="scientific">Paeniglutamicibacter psychrophenolicus</name>
    <dbReference type="NCBI Taxonomy" id="257454"/>
    <lineage>
        <taxon>Bacteria</taxon>
        <taxon>Bacillati</taxon>
        <taxon>Actinomycetota</taxon>
        <taxon>Actinomycetes</taxon>
        <taxon>Micrococcales</taxon>
        <taxon>Micrococcaceae</taxon>
        <taxon>Paeniglutamicibacter</taxon>
    </lineage>
</organism>
<keyword evidence="3" id="KW-1185">Reference proteome</keyword>
<feature type="domain" description="Bacterial bifunctional deaminase-reductase C-terminal" evidence="1">
    <location>
        <begin position="3"/>
        <end position="175"/>
    </location>
</feature>
<dbReference type="RefSeq" id="WP_209907874.1">
    <property type="nucleotide sequence ID" value="NZ_BAAAMI010000017.1"/>
</dbReference>
<dbReference type="SUPFAM" id="SSF53597">
    <property type="entry name" value="Dihydrofolate reductase-like"/>
    <property type="match status" value="1"/>
</dbReference>
<evidence type="ECO:0000259" key="1">
    <source>
        <dbReference type="Pfam" id="PF01872"/>
    </source>
</evidence>
<comment type="caution">
    <text evidence="2">The sequence shown here is derived from an EMBL/GenBank/DDBJ whole genome shotgun (WGS) entry which is preliminary data.</text>
</comment>
<dbReference type="InterPro" id="IPR002734">
    <property type="entry name" value="RibDG_C"/>
</dbReference>
<name>A0ABS4WEY4_9MICC</name>
<sequence>MRKIINSTYVTLEGIISNPQDWPALDDPRGESAEIQQALIDQCDALLLGKDTYLSFAGVWQGRSGDPFTDRINAMRKHVVSATLAEASWENSSIIRDDVPGAVAVLKAEPGQDILTYGFGRLARTLMDNGLLDEIRLWIHPFFIGPVPGSVFLHDQAPAARLRLKDSRAMANGTAIHSYGVEPRE</sequence>
<protein>
    <submittedName>
        <fullName evidence="2">Dihydrofolate reductase</fullName>
    </submittedName>
</protein>
<dbReference type="EMBL" id="JAGIOE010000001">
    <property type="protein sequence ID" value="MBP2374775.1"/>
    <property type="molecule type" value="Genomic_DNA"/>
</dbReference>
<evidence type="ECO:0000313" key="2">
    <source>
        <dbReference type="EMBL" id="MBP2374775.1"/>
    </source>
</evidence>
<dbReference type="InterPro" id="IPR050765">
    <property type="entry name" value="Riboflavin_Biosynth_HTPR"/>
</dbReference>
<gene>
    <name evidence="2" type="ORF">JOF46_002687</name>
</gene>
<accession>A0ABS4WEY4</accession>
<proteinExistence type="predicted"/>
<dbReference type="PANTHER" id="PTHR38011:SF11">
    <property type="entry name" value="2,5-DIAMINO-6-RIBOSYLAMINO-4(3H)-PYRIMIDINONE 5'-PHOSPHATE REDUCTASE"/>
    <property type="match status" value="1"/>
</dbReference>
<dbReference type="PANTHER" id="PTHR38011">
    <property type="entry name" value="DIHYDROFOLATE REDUCTASE FAMILY PROTEIN (AFU_ORTHOLOGUE AFUA_8G06820)"/>
    <property type="match status" value="1"/>
</dbReference>
<dbReference type="Gene3D" id="3.40.430.10">
    <property type="entry name" value="Dihydrofolate Reductase, subunit A"/>
    <property type="match status" value="1"/>
</dbReference>
<reference evidence="2 3" key="1">
    <citation type="submission" date="2021-03" db="EMBL/GenBank/DDBJ databases">
        <title>Sequencing the genomes of 1000 actinobacteria strains.</title>
        <authorList>
            <person name="Klenk H.-P."/>
        </authorList>
    </citation>
    <scope>NUCLEOTIDE SEQUENCE [LARGE SCALE GENOMIC DNA]</scope>
    <source>
        <strain evidence="2 3">DSM 15454</strain>
    </source>
</reference>
<dbReference type="Pfam" id="PF01872">
    <property type="entry name" value="RibD_C"/>
    <property type="match status" value="1"/>
</dbReference>
<evidence type="ECO:0000313" key="3">
    <source>
        <dbReference type="Proteomes" id="UP000766570"/>
    </source>
</evidence>